<organism evidence="2 3">
    <name type="scientific">Oceanirhabdus seepicola</name>
    <dbReference type="NCBI Taxonomy" id="2828781"/>
    <lineage>
        <taxon>Bacteria</taxon>
        <taxon>Bacillati</taxon>
        <taxon>Bacillota</taxon>
        <taxon>Clostridia</taxon>
        <taxon>Eubacteriales</taxon>
        <taxon>Clostridiaceae</taxon>
        <taxon>Oceanirhabdus</taxon>
    </lineage>
</organism>
<feature type="domain" description="VOC" evidence="1">
    <location>
        <begin position="2"/>
        <end position="127"/>
    </location>
</feature>
<accession>A0A9J6P352</accession>
<dbReference type="EMBL" id="JAGSOJ010000002">
    <property type="protein sequence ID" value="MCM1990804.1"/>
    <property type="molecule type" value="Genomic_DNA"/>
</dbReference>
<evidence type="ECO:0000313" key="3">
    <source>
        <dbReference type="Proteomes" id="UP001056429"/>
    </source>
</evidence>
<gene>
    <name evidence="2" type="ORF">KDK92_13820</name>
</gene>
<protein>
    <submittedName>
        <fullName evidence="2">VOC family protein</fullName>
    </submittedName>
</protein>
<dbReference type="SUPFAM" id="SSF54593">
    <property type="entry name" value="Glyoxalase/Bleomycin resistance protein/Dihydroxybiphenyl dioxygenase"/>
    <property type="match status" value="1"/>
</dbReference>
<dbReference type="InterPro" id="IPR029068">
    <property type="entry name" value="Glyas_Bleomycin-R_OHBP_Dase"/>
</dbReference>
<proteinExistence type="predicted"/>
<comment type="caution">
    <text evidence="2">The sequence shown here is derived from an EMBL/GenBank/DDBJ whole genome shotgun (WGS) entry which is preliminary data.</text>
</comment>
<dbReference type="InterPro" id="IPR004360">
    <property type="entry name" value="Glyas_Fos-R_dOase_dom"/>
</dbReference>
<evidence type="ECO:0000259" key="1">
    <source>
        <dbReference type="PROSITE" id="PS51819"/>
    </source>
</evidence>
<name>A0A9J6P352_9CLOT</name>
<evidence type="ECO:0000313" key="2">
    <source>
        <dbReference type="EMBL" id="MCM1990804.1"/>
    </source>
</evidence>
<dbReference type="Pfam" id="PF00903">
    <property type="entry name" value="Glyoxalase"/>
    <property type="match status" value="1"/>
</dbReference>
<dbReference type="InterPro" id="IPR037523">
    <property type="entry name" value="VOC_core"/>
</dbReference>
<dbReference type="RefSeq" id="WP_250859894.1">
    <property type="nucleotide sequence ID" value="NZ_JAGSOJ010000002.1"/>
</dbReference>
<keyword evidence="3" id="KW-1185">Reference proteome</keyword>
<dbReference type="Gene3D" id="3.10.180.10">
    <property type="entry name" value="2,3-Dihydroxybiphenyl 1,2-Dioxygenase, domain 1"/>
    <property type="match status" value="1"/>
</dbReference>
<sequence length="129" mass="14471">MKLGAIGFFVENLDVMVKFYRDVMNMKQNIDMDGFVGFITEDGFFFNLCTRGERGNLSSIPISYPKGLNGTMEISFGVSKYEDVDMEYERLIKAGAKPVSKPDTKPYGLREAYVADPEGNLIEIVSSNE</sequence>
<reference evidence="2" key="2">
    <citation type="submission" date="2021-04" db="EMBL/GenBank/DDBJ databases">
        <authorList>
            <person name="Dong X."/>
        </authorList>
    </citation>
    <scope>NUCLEOTIDE SEQUENCE</scope>
    <source>
        <strain evidence="2">ZWT</strain>
    </source>
</reference>
<reference evidence="2" key="1">
    <citation type="journal article" date="2021" name="mSystems">
        <title>Bacteria and Archaea Synergistically Convert Glycine Betaine to Biogenic Methane in the Formosa Cold Seep of the South China Sea.</title>
        <authorList>
            <person name="Li L."/>
            <person name="Zhang W."/>
            <person name="Zhang S."/>
            <person name="Song L."/>
            <person name="Sun Q."/>
            <person name="Zhang H."/>
            <person name="Xiang H."/>
            <person name="Dong X."/>
        </authorList>
    </citation>
    <scope>NUCLEOTIDE SEQUENCE</scope>
    <source>
        <strain evidence="2">ZWT</strain>
    </source>
</reference>
<dbReference type="Proteomes" id="UP001056429">
    <property type="component" value="Unassembled WGS sequence"/>
</dbReference>
<dbReference type="PROSITE" id="PS51819">
    <property type="entry name" value="VOC"/>
    <property type="match status" value="1"/>
</dbReference>
<dbReference type="AlphaFoldDB" id="A0A9J6P352"/>